<dbReference type="InterPro" id="IPR027381">
    <property type="entry name" value="LytR/CpsA/Psr_C"/>
</dbReference>
<accession>A0A2G9XDV5</accession>
<gene>
    <name evidence="2" type="ORF">COX53_02315</name>
</gene>
<protein>
    <recommendedName>
        <fullName evidence="1">LytR/CpsA/Psr regulator C-terminal domain-containing protein</fullName>
    </recommendedName>
</protein>
<dbReference type="Pfam" id="PF13399">
    <property type="entry name" value="LytR_C"/>
    <property type="match status" value="1"/>
</dbReference>
<dbReference type="PANTHER" id="PTHR33392">
    <property type="entry name" value="POLYISOPRENYL-TEICHOIC ACID--PEPTIDOGLYCAN TEICHOIC ACID TRANSFERASE TAGU"/>
    <property type="match status" value="1"/>
</dbReference>
<proteinExistence type="predicted"/>
<evidence type="ECO:0000313" key="2">
    <source>
        <dbReference type="EMBL" id="PIP04461.1"/>
    </source>
</evidence>
<dbReference type="PANTHER" id="PTHR33392:SF6">
    <property type="entry name" value="POLYISOPRENYL-TEICHOIC ACID--PEPTIDOGLYCAN TEICHOIC ACID TRANSFERASE TAGU"/>
    <property type="match status" value="1"/>
</dbReference>
<dbReference type="InterPro" id="IPR050922">
    <property type="entry name" value="LytR/CpsA/Psr_CW_biosynth"/>
</dbReference>
<evidence type="ECO:0000259" key="1">
    <source>
        <dbReference type="Pfam" id="PF13399"/>
    </source>
</evidence>
<dbReference type="AlphaFoldDB" id="A0A2G9XDV5"/>
<sequence length="365" mass="40933">MTIRSARKSKKIATKRKKGFSWRRSKAARKVKRKIRLLFFAASSLVLTVFLLTSFSLYKFAKAPLISANSGAFDKNKEWMGKEDINILFLVVDKVAVSPARLKSAYILRMDPQNQGYFLVKLPIFADIELAQRYGEGDLAHAFFTGSVKLSQESVFKQTALYLDSYVLVDEAGILEVGKMFGEVNLRDIRKSVTALKLYTNPSVVKFLRNFVRTNLSVAEIFRVLGFVRGADTESVKIFELDNESFMDKELFDGFWKNYILAGFVNEENFRVLVLNGAEISGLAGWGGRVVENSGITLLDVGNTEKKYDESFLAADDPFSKTVQKLSGMFGIPTVKDRAVVKDEDTMFLRGDVVVILGLDIGNIL</sequence>
<dbReference type="Proteomes" id="UP000231388">
    <property type="component" value="Unassembled WGS sequence"/>
</dbReference>
<evidence type="ECO:0000313" key="3">
    <source>
        <dbReference type="Proteomes" id="UP000231388"/>
    </source>
</evidence>
<feature type="domain" description="LytR/CpsA/Psr regulator C-terminal" evidence="1">
    <location>
        <begin position="270"/>
        <end position="360"/>
    </location>
</feature>
<dbReference type="EMBL" id="PCQY01000029">
    <property type="protein sequence ID" value="PIP04461.1"/>
    <property type="molecule type" value="Genomic_DNA"/>
</dbReference>
<organism evidence="2 3">
    <name type="scientific">candidate division WWE3 bacterium CG23_combo_of_CG06-09_8_20_14_all_40_14</name>
    <dbReference type="NCBI Taxonomy" id="1975095"/>
    <lineage>
        <taxon>Bacteria</taxon>
        <taxon>Katanobacteria</taxon>
    </lineage>
</organism>
<reference evidence="2 3" key="1">
    <citation type="submission" date="2017-09" db="EMBL/GenBank/DDBJ databases">
        <title>Depth-based differentiation of microbial function through sediment-hosted aquifers and enrichment of novel symbionts in the deep terrestrial subsurface.</title>
        <authorList>
            <person name="Probst A.J."/>
            <person name="Ladd B."/>
            <person name="Jarett J.K."/>
            <person name="Geller-Mcgrath D.E."/>
            <person name="Sieber C.M."/>
            <person name="Emerson J.B."/>
            <person name="Anantharaman K."/>
            <person name="Thomas B.C."/>
            <person name="Malmstrom R."/>
            <person name="Stieglmeier M."/>
            <person name="Klingl A."/>
            <person name="Woyke T."/>
            <person name="Ryan C.M."/>
            <person name="Banfield J.F."/>
        </authorList>
    </citation>
    <scope>NUCLEOTIDE SEQUENCE [LARGE SCALE GENOMIC DNA]</scope>
    <source>
        <strain evidence="2">CG23_combo_of_CG06-09_8_20_14_all_40_14</strain>
    </source>
</reference>
<comment type="caution">
    <text evidence="2">The sequence shown here is derived from an EMBL/GenBank/DDBJ whole genome shotgun (WGS) entry which is preliminary data.</text>
</comment>
<name>A0A2G9XDV5_UNCKA</name>